<feature type="compositionally biased region" description="Polar residues" evidence="1">
    <location>
        <begin position="1206"/>
        <end position="1219"/>
    </location>
</feature>
<dbReference type="PANTHER" id="PTHR34491:SF156">
    <property type="entry name" value="KINESIN MOTOR DOMAIN-CONTAINING PROTEIN"/>
    <property type="match status" value="1"/>
</dbReference>
<feature type="compositionally biased region" description="Polar residues" evidence="1">
    <location>
        <begin position="880"/>
        <end position="900"/>
    </location>
</feature>
<organism evidence="2 3">
    <name type="scientific">Larsenimonas suaedae</name>
    <dbReference type="NCBI Taxonomy" id="1851019"/>
    <lineage>
        <taxon>Bacteria</taxon>
        <taxon>Pseudomonadati</taxon>
        <taxon>Pseudomonadota</taxon>
        <taxon>Gammaproteobacteria</taxon>
        <taxon>Oceanospirillales</taxon>
        <taxon>Halomonadaceae</taxon>
        <taxon>Larsenimonas</taxon>
    </lineage>
</organism>
<proteinExistence type="predicted"/>
<feature type="region of interest" description="Disordered" evidence="1">
    <location>
        <begin position="2010"/>
        <end position="2038"/>
    </location>
</feature>
<evidence type="ECO:0000313" key="2">
    <source>
        <dbReference type="EMBL" id="MDR5897332.1"/>
    </source>
</evidence>
<feature type="compositionally biased region" description="Low complexity" evidence="1">
    <location>
        <begin position="833"/>
        <end position="845"/>
    </location>
</feature>
<dbReference type="EMBL" id="JARWAO010000010">
    <property type="protein sequence ID" value="MDR5897332.1"/>
    <property type="molecule type" value="Genomic_DNA"/>
</dbReference>
<dbReference type="RefSeq" id="WP_309619167.1">
    <property type="nucleotide sequence ID" value="NZ_JARWAO010000010.1"/>
</dbReference>
<dbReference type="PANTHER" id="PTHR34491">
    <property type="entry name" value="A-TYPE INCLUSION PROTEIN, PUTATIVE-RELATED"/>
    <property type="match status" value="1"/>
</dbReference>
<evidence type="ECO:0000313" key="3">
    <source>
        <dbReference type="Proteomes" id="UP001269375"/>
    </source>
</evidence>
<feature type="compositionally biased region" description="Basic and acidic residues" evidence="1">
    <location>
        <begin position="2012"/>
        <end position="2023"/>
    </location>
</feature>
<comment type="caution">
    <text evidence="2">The sequence shown here is derived from an EMBL/GenBank/DDBJ whole genome shotgun (WGS) entry which is preliminary data.</text>
</comment>
<feature type="compositionally biased region" description="Low complexity" evidence="1">
    <location>
        <begin position="851"/>
        <end position="864"/>
    </location>
</feature>
<accession>A0ABU1H0P2</accession>
<evidence type="ECO:0000256" key="1">
    <source>
        <dbReference type="SAM" id="MobiDB-lite"/>
    </source>
</evidence>
<gene>
    <name evidence="2" type="ORF">QC825_14770</name>
</gene>
<protein>
    <submittedName>
        <fullName evidence="2">Uncharacterized protein</fullName>
    </submittedName>
</protein>
<keyword evidence="3" id="KW-1185">Reference proteome</keyword>
<feature type="region of interest" description="Disordered" evidence="1">
    <location>
        <begin position="812"/>
        <end position="908"/>
    </location>
</feature>
<feature type="region of interest" description="Disordered" evidence="1">
    <location>
        <begin position="1205"/>
        <end position="1225"/>
    </location>
</feature>
<name>A0ABU1H0P2_9GAMM</name>
<feature type="compositionally biased region" description="Polar residues" evidence="1">
    <location>
        <begin position="2027"/>
        <end position="2038"/>
    </location>
</feature>
<reference evidence="2 3" key="1">
    <citation type="submission" date="2023-04" db="EMBL/GenBank/DDBJ databases">
        <title>A long-awaited taxogenomic arrangement of the family Halomonadaceae.</title>
        <authorList>
            <person name="De La Haba R."/>
            <person name="Chuvochina M."/>
            <person name="Wittouck S."/>
            <person name="Arahal D.R."/>
            <person name="Sanchez-Porro C."/>
            <person name="Hugenholtz P."/>
            <person name="Ventosa A."/>
        </authorList>
    </citation>
    <scope>NUCLEOTIDE SEQUENCE [LARGE SCALE GENOMIC DNA]</scope>
    <source>
        <strain evidence="2 3">DSM 22428</strain>
    </source>
</reference>
<dbReference type="Proteomes" id="UP001269375">
    <property type="component" value="Unassembled WGS sequence"/>
</dbReference>
<sequence length="3629" mass="401193">MSYNPDDFLAAQDAAIFGPSKDGLFNDRIQSKQDKVNKASANKLAALHRARDARFQRQMQYDQSLIGKLDVDPDSFIGGNLNRSAAFISGASRLAGQMATLPLNINSQAQRAAIDDGAIDAYNRYKKDEATPEDMALLNAIPQQARESQQSQHHSDQTAFVPRDTKTNLDHLKSYGTTTGLADVIRRGTDLSDIVYQGNREDLSKDLRSGDGKEGLEELAEAKKEFENGNELAGTLKGTKALTKLVAHGGISVAQHPEAMLEYVAENIPQLVTAARGVLGSVVSNAGYGADVTNQGVMNYRDDHRGDDPGQSDYAKMAAYGWASSGAEMLGDAAMLKKLVPGRSKPGASGPVRARDSVLNTGKATAEGMATEGLTEGVQTYTEGQATNKPASAADIYEGVAIGAGVGGALSGTMRAGAEASQATPEHAEQNAKQAQDKADFDAIAESGDVAPYLDKTGTDYAPEKAVGALMRNSQKSDATPEQRDANLTQANEIVTTLEQERQDKQAVLDSMAPEKRAEYAGQLDEQKQALERAESPEERQDIQRNIDLLSDVIVDIDKTTPKQRKAAQRELDQVERHLKQSRAITERMTVDNQPKSDEVRSVIDRADQDVSETEPDTDAAYRVVQLAMANPDALSIEDVDRLVKNTSNSLDEQQRTYLRKYAETKKAEHRLKGLDGVSDNILVGGKGYKGIQEYRQAFTSAVKAGNPDAAKTELADLTQFARQHKRKAKAAQEAFRKTKGTENSIQMVYSKRNGWHESAEPISRRQREDNGAMEISTHSGKFVQAIIEEARTLEHVRAELSSAQDMAFGAANTAAQEASPAQGATTRTVKTAPDAPKASQAPKAPKTPKADAAQATKTAQVADSTETQPARAATDESLQHLNNATTQQPSTEAPAQESTAPVEPTTGRLNAVEQTDDPATPYVERNLASQYTQTSKTERHASGNPLVELPDALTALDQDPTVANDYLTEPMNDRQQALLETFIEMAREWGDTAQALFQPKARADFRYEDTLQFLTDEQGQIPANTRTAIAAGMATWLIENAGETQYNDAESINAILGREGSAPISQDQFNQLGRVGVRNRVAINSLGQKISDALGLKARKDATQDAQTKLEGSLGAYALGVLIDAGLVTRTSIAQDTFEALQKGQELPAGSTKKGAQHNFVRVTATRDDAGQLSYAADTQELLDKSKDTKGMLNKLFSMEDSLKAPSSTPIDFTQKSPRNTDRAVPESLAKIQDAEGKRPHYVRKDMNTVLETLDDSVLESIAGVVNLGTQRVHSINQARIEAKNDSLRREIARYREYTGGMDSLDQAIYFPRSVWKQHRVGIDSNLLNPQSSKVQRHMLWMDGWNTQVPMDKNDPLNRQFMLAVADGLGVSTDKQQNEKSLADLDETLATPAIQSGLDALTKVFTGEAFDSQDQKAVATAVDAAGENMHSLDALTSLAQYRLAESRGAGTFTSHLMRETDGVTNGPMLSLLQLGAAESADALLETLNKGGFFQVGSDFKQYGHWRSQKAHQDLYESTTAAFMAKVEDAQSGGDPRPYRAIMHFTGELSNNAGITKAGRNIIKKPLTAMMFGSSIPNAIDGMADEFVDKIYQSFEKAANTSNQEDGQKQAHVALRAINRLLVNAGRNDLMLNDRLTTEQMLATTLTPHQVKALKDQFTQVIGKQVEDAMNEKFTQFMEDRSVLNKAAQTAFDLYEMVYQRRRAQKIDALKADGSLATNAKGTALHELTPAQEKELRDSLKALEPVVHTPFSKQDDNLAAGILLAKTHRALSDNPALMQNVVFSRQIGRTENGSAPTKSLSPRGYEMARENPGVAGLIMDIHSTDSAISAASYSKLPALNVHDANGFGLTDVSRGSRNLNQATFETLMNFSVPSEMTEALVRTVSELHAMKDEIASDDVLRDAYRGLEKKLRDGLDEKTLSRLSRKGKDAVWYTLNAAAGTAVRSDRTKLDVLSKLAYVDQYAMEGGNYAVSEQDRDTIKKKLEDVDNRAYSDALKMAAELGALMLRQGAATDRKAESPKNEEQDNNESASRGHSLSDTAKVTAVLQSLTQEKHSALVQARDAGSPITNKQKQQIRNLRQLSKEIARTGNLDSALEAVFPGNKNQARRNAWKKRLANYMSDTYAGTSGVAQLPSDMYLDTLDLAAEQETLNEDLAEDLEFIHEKVVRGKLTSRDAAKKFGTAAVTSELNKYAGSSHVTPWGEIGYPAIDSDPDLIEFFEATPETTVSDVIDHLTKRAHTENNAFQVELLGVLKRAVDPAMAVHYITATNYPPRERVAEPLSKARGWYESSVKGEALYIKSPDYLTSGVTQELLIHELTHAALAQLVEEELDTRSLRDTPSSIAPLVDDLETLRKKAEATIKQSPELERKYAHSVVNVHELMAWGMSNQGFQQDVLSKVGMQSRTRKNEWVTGVKAMIQRLVGILFQGTSLSRQKVATTGLSVLVSNTSGLLNAAAHRKISRMKRAAHPMQDAEAQQATEGHYPILAILGQSSDGRLGFMDHLDDVYTEIAKVYGPFGMERARLASNPAIRAEDVFMQSLQRGEAPFASESLAAGLPLQDHEAMVAELSEAVIRESLTSSPAAYQKLRELFNEARQRLSARDFHEGDWDSATQDEQDEAQRRYDFVFGRQQNADKTSDYLSRFASLGLSWGHLNDALKFTSPSTQAEPVTLADKLLATFRKIMDHLFGRMLDLDEGRRNDKRMEHLVRQLVNTEAKKRRRLSEELTHKKRPLQMALETSTKVLSEQTRDALYNAGNSVFFKQGKNGFLRFTGSLTSLIASDRVAFLMDGVNRLRDQTVDKRHGLLAGMVNEVRGANETNQFAHTLLREANSNEQQRMQIIMDASKLVRESFANEGKDLTREDKAALSQTVLRADMAALLDHYSMNELTHMMGNPEALDEAIDEFSHGLRSHGELRHYYLRSAKDLAFYMATGKNRSPNLMMNAHNIAHLVGTQKFGSVSESQAQDAIKLLDPLVSLLAIKYSPSAHKARALNVMRSELARGREGGVEMLVRLHKQMQQEAFERNFGSEPVHFAKGYTREIYNPYKDIVAATPAEGRNLERMGWSRSEQALPKDKADPEQEERFLYTVRDGGLRSHVTGIFSYTGQRARGSLLHGGVSSVDSDAPNYWNVAANRKIEQGKRGEIDRLFKLDSSYDPTRARDTHMAPVINRAGEVVNYRYLMSHNTKDTLLERNNDFDEIMGSMAGSVFDKAASKDLNAKAVQAMFDQYNAEYASRPESYMALGPNSTDSDLRETWRLMPDETKKAVKEIWGSNQMMVRKDLMDITFGYRKYSLATMFEKKAEHRNAMEKIFTGFLEAILGKKAALRVRRAEDVWQEIVKETKDILVVKSGITLLGNISSNLWQLYAMGVPFKDMVRNHREAIEGVLAYRRDRAELDKLKRMRAAEYVDDGTESIDQRIVELEDSIARNPVKELIDAGMLQTIVEDIDMHQDEFSYMSLLSRKTERWTSRLPDSVSKAGRALYMAHDTPLYKLLSQTTQLSDFVARYVLHEYQTTRQDNPMSKTESLDMATEAFVNYDVPTPRTLQYLNDMGVVWFTKYYLRIQKVIARMFREQPARSMSLLLLERFFPDMPTLMDSDALSRLGNNPLSEGALKYPDSLGELATLATIGKVI</sequence>